<dbReference type="PANTHER" id="PTHR43390:SF1">
    <property type="entry name" value="CHLOROPLAST PROCESSING PEPTIDASE"/>
    <property type="match status" value="1"/>
</dbReference>
<evidence type="ECO:0000256" key="3">
    <source>
        <dbReference type="PIRSR" id="PIRSR600223-1"/>
    </source>
</evidence>
<comment type="subcellular location">
    <subcellularLocation>
        <location evidence="1">Cell membrane</location>
        <topology evidence="1">Single-pass type II membrane protein</topology>
    </subcellularLocation>
    <subcellularLocation>
        <location evidence="4">Membrane</location>
        <topology evidence="4">Single-pass type II membrane protein</topology>
    </subcellularLocation>
</comment>
<dbReference type="Proteomes" id="UP000198923">
    <property type="component" value="Unassembled WGS sequence"/>
</dbReference>
<dbReference type="PRINTS" id="PR00727">
    <property type="entry name" value="LEADERPTASE"/>
</dbReference>
<comment type="catalytic activity">
    <reaction evidence="4">
        <text>Cleavage of hydrophobic, N-terminal signal or leader sequences from secreted and periplasmic proteins.</text>
        <dbReference type="EC" id="3.4.21.89"/>
    </reaction>
</comment>
<feature type="domain" description="Peptidase S26" evidence="6">
    <location>
        <begin position="50"/>
        <end position="207"/>
    </location>
</feature>
<keyword evidence="4" id="KW-0645">Protease</keyword>
<sequence>MTDNTGSDDPTSSQGASAAGETPAADGKDDSSGAETPAPRKGSKLGAVKELAFLVAIGVATAFLLQSFVIKPFWIPSESMENTLLVGDRVIVNRLDGDVERGDVVVFKGWDGADTIKRVIGKGGDAVKCCDDKRRITVNGHPLDEEAYLYPGDYPSDPFEVKVPQGRLWLMGDHRSQSVDSRDHHEYTGDGSISEDDVTGRAFAIFWPLSRATFLSTPETFTKLP</sequence>
<dbReference type="GO" id="GO:0005886">
    <property type="term" value="C:plasma membrane"/>
    <property type="evidence" value="ECO:0007669"/>
    <property type="project" value="UniProtKB-SubCell"/>
</dbReference>
<accession>A0A1G7VEJ4</accession>
<keyword evidence="4" id="KW-0812">Transmembrane</keyword>
<proteinExistence type="inferred from homology"/>
<keyword evidence="4" id="KW-0472">Membrane</keyword>
<dbReference type="STRING" id="504805.SAMN05421505_105232"/>
<evidence type="ECO:0000259" key="6">
    <source>
        <dbReference type="Pfam" id="PF10502"/>
    </source>
</evidence>
<dbReference type="GO" id="GO:0006465">
    <property type="term" value="P:signal peptide processing"/>
    <property type="evidence" value="ECO:0007669"/>
    <property type="project" value="InterPro"/>
</dbReference>
<feature type="active site" evidence="3">
    <location>
        <position position="79"/>
    </location>
</feature>
<dbReference type="SUPFAM" id="SSF51306">
    <property type="entry name" value="LexA/Signal peptidase"/>
    <property type="match status" value="1"/>
</dbReference>
<evidence type="ECO:0000256" key="4">
    <source>
        <dbReference type="RuleBase" id="RU362042"/>
    </source>
</evidence>
<dbReference type="CDD" id="cd06530">
    <property type="entry name" value="S26_SPase_I"/>
    <property type="match status" value="1"/>
</dbReference>
<feature type="compositionally biased region" description="Polar residues" evidence="5">
    <location>
        <begin position="1"/>
        <end position="16"/>
    </location>
</feature>
<feature type="region of interest" description="Disordered" evidence="5">
    <location>
        <begin position="1"/>
        <end position="42"/>
    </location>
</feature>
<dbReference type="NCBIfam" id="TIGR02227">
    <property type="entry name" value="sigpep_I_bact"/>
    <property type="match status" value="1"/>
</dbReference>
<dbReference type="GO" id="GO:0004252">
    <property type="term" value="F:serine-type endopeptidase activity"/>
    <property type="evidence" value="ECO:0007669"/>
    <property type="project" value="InterPro"/>
</dbReference>
<dbReference type="EC" id="3.4.21.89" evidence="4"/>
<dbReference type="PANTHER" id="PTHR43390">
    <property type="entry name" value="SIGNAL PEPTIDASE I"/>
    <property type="match status" value="1"/>
</dbReference>
<keyword evidence="4" id="KW-1133">Transmembrane helix</keyword>
<feature type="transmembrane region" description="Helical" evidence="4">
    <location>
        <begin position="51"/>
        <end position="70"/>
    </location>
</feature>
<evidence type="ECO:0000256" key="2">
    <source>
        <dbReference type="ARBA" id="ARBA00009370"/>
    </source>
</evidence>
<dbReference type="InterPro" id="IPR036286">
    <property type="entry name" value="LexA/Signal_pep-like_sf"/>
</dbReference>
<evidence type="ECO:0000256" key="5">
    <source>
        <dbReference type="SAM" id="MobiDB-lite"/>
    </source>
</evidence>
<dbReference type="Gene3D" id="2.10.109.10">
    <property type="entry name" value="Umud Fragment, subunit A"/>
    <property type="match status" value="1"/>
</dbReference>
<dbReference type="InterPro" id="IPR019533">
    <property type="entry name" value="Peptidase_S26"/>
</dbReference>
<protein>
    <recommendedName>
        <fullName evidence="4">Signal peptidase I</fullName>
        <ecNumber evidence="4">3.4.21.89</ecNumber>
    </recommendedName>
</protein>
<name>A0A1G7VEJ4_9ACTN</name>
<organism evidence="7 8">
    <name type="scientific">Sinosporangium album</name>
    <dbReference type="NCBI Taxonomy" id="504805"/>
    <lineage>
        <taxon>Bacteria</taxon>
        <taxon>Bacillati</taxon>
        <taxon>Actinomycetota</taxon>
        <taxon>Actinomycetes</taxon>
        <taxon>Streptosporangiales</taxon>
        <taxon>Streptosporangiaceae</taxon>
        <taxon>Sinosporangium</taxon>
    </lineage>
</organism>
<feature type="active site" evidence="3">
    <location>
        <position position="117"/>
    </location>
</feature>
<dbReference type="OrthoDB" id="9815782at2"/>
<reference evidence="7 8" key="1">
    <citation type="submission" date="2016-10" db="EMBL/GenBank/DDBJ databases">
        <authorList>
            <person name="de Groot N.N."/>
        </authorList>
    </citation>
    <scope>NUCLEOTIDE SEQUENCE [LARGE SCALE GENOMIC DNA]</scope>
    <source>
        <strain evidence="7 8">CPCC 201354</strain>
    </source>
</reference>
<dbReference type="InterPro" id="IPR000223">
    <property type="entry name" value="Pept_S26A_signal_pept_1"/>
</dbReference>
<evidence type="ECO:0000313" key="8">
    <source>
        <dbReference type="Proteomes" id="UP000198923"/>
    </source>
</evidence>
<dbReference type="GO" id="GO:0009003">
    <property type="term" value="F:signal peptidase activity"/>
    <property type="evidence" value="ECO:0007669"/>
    <property type="project" value="UniProtKB-EC"/>
</dbReference>
<evidence type="ECO:0000313" key="7">
    <source>
        <dbReference type="EMBL" id="SDG57978.1"/>
    </source>
</evidence>
<dbReference type="AlphaFoldDB" id="A0A1G7VEJ4"/>
<gene>
    <name evidence="7" type="ORF">SAMN05421505_105232</name>
</gene>
<comment type="similarity">
    <text evidence="2 4">Belongs to the peptidase S26 family.</text>
</comment>
<dbReference type="RefSeq" id="WP_093169698.1">
    <property type="nucleotide sequence ID" value="NZ_FNCN01000005.1"/>
</dbReference>
<dbReference type="Pfam" id="PF10502">
    <property type="entry name" value="Peptidase_S26"/>
    <property type="match status" value="1"/>
</dbReference>
<dbReference type="EMBL" id="FNCN01000005">
    <property type="protein sequence ID" value="SDG57978.1"/>
    <property type="molecule type" value="Genomic_DNA"/>
</dbReference>
<keyword evidence="4" id="KW-0378">Hydrolase</keyword>
<keyword evidence="8" id="KW-1185">Reference proteome</keyword>
<evidence type="ECO:0000256" key="1">
    <source>
        <dbReference type="ARBA" id="ARBA00004401"/>
    </source>
</evidence>